<evidence type="ECO:0000313" key="13">
    <source>
        <dbReference type="Proteomes" id="UP001500582"/>
    </source>
</evidence>
<keyword evidence="5 11" id="KW-0808">Transferase</keyword>
<organism evidence="12 13">
    <name type="scientific">Mucilaginibacter gynuensis</name>
    <dbReference type="NCBI Taxonomy" id="1302236"/>
    <lineage>
        <taxon>Bacteria</taxon>
        <taxon>Pseudomonadati</taxon>
        <taxon>Bacteroidota</taxon>
        <taxon>Sphingobacteriia</taxon>
        <taxon>Sphingobacteriales</taxon>
        <taxon>Sphingobacteriaceae</taxon>
        <taxon>Mucilaginibacter</taxon>
    </lineage>
</organism>
<dbReference type="EC" id="2.7.1.180" evidence="2 11"/>
<evidence type="ECO:0000256" key="1">
    <source>
        <dbReference type="ARBA" id="ARBA00001946"/>
    </source>
</evidence>
<dbReference type="SUPFAM" id="SSF143631">
    <property type="entry name" value="ApbE-like"/>
    <property type="match status" value="1"/>
</dbReference>
<dbReference type="GO" id="GO:0016740">
    <property type="term" value="F:transferase activity"/>
    <property type="evidence" value="ECO:0007669"/>
    <property type="project" value="UniProtKB-KW"/>
</dbReference>
<keyword evidence="4 11" id="KW-0285">Flavoprotein</keyword>
<comment type="catalytic activity">
    <reaction evidence="10 11">
        <text>L-threonyl-[protein] + FAD = FMN-L-threonyl-[protein] + AMP + H(+)</text>
        <dbReference type="Rhea" id="RHEA:36847"/>
        <dbReference type="Rhea" id="RHEA-COMP:11060"/>
        <dbReference type="Rhea" id="RHEA-COMP:11061"/>
        <dbReference type="ChEBI" id="CHEBI:15378"/>
        <dbReference type="ChEBI" id="CHEBI:30013"/>
        <dbReference type="ChEBI" id="CHEBI:57692"/>
        <dbReference type="ChEBI" id="CHEBI:74257"/>
        <dbReference type="ChEBI" id="CHEBI:456215"/>
        <dbReference type="EC" id="2.7.1.180"/>
    </reaction>
</comment>
<keyword evidence="6 11" id="KW-0479">Metal-binding</keyword>
<dbReference type="RefSeq" id="WP_345212360.1">
    <property type="nucleotide sequence ID" value="NZ_BAABFT010000009.1"/>
</dbReference>
<protein>
    <recommendedName>
        <fullName evidence="3 11">FAD:protein FMN transferase</fullName>
        <ecNumber evidence="2 11">2.7.1.180</ecNumber>
    </recommendedName>
    <alternativeName>
        <fullName evidence="9 11">Flavin transferase</fullName>
    </alternativeName>
</protein>
<evidence type="ECO:0000256" key="4">
    <source>
        <dbReference type="ARBA" id="ARBA00022630"/>
    </source>
</evidence>
<dbReference type="PIRSF" id="PIRSF006268">
    <property type="entry name" value="ApbE"/>
    <property type="match status" value="1"/>
</dbReference>
<keyword evidence="13" id="KW-1185">Reference proteome</keyword>
<evidence type="ECO:0000256" key="9">
    <source>
        <dbReference type="ARBA" id="ARBA00031306"/>
    </source>
</evidence>
<comment type="similarity">
    <text evidence="11">Belongs to the ApbE family.</text>
</comment>
<evidence type="ECO:0000256" key="6">
    <source>
        <dbReference type="ARBA" id="ARBA00022723"/>
    </source>
</evidence>
<dbReference type="EMBL" id="BAABFT010000009">
    <property type="protein sequence ID" value="GAA4329541.1"/>
    <property type="molecule type" value="Genomic_DNA"/>
</dbReference>
<keyword evidence="8 11" id="KW-0460">Magnesium</keyword>
<evidence type="ECO:0000256" key="5">
    <source>
        <dbReference type="ARBA" id="ARBA00022679"/>
    </source>
</evidence>
<keyword evidence="7 11" id="KW-0274">FAD</keyword>
<dbReference type="PANTHER" id="PTHR30040">
    <property type="entry name" value="THIAMINE BIOSYNTHESIS LIPOPROTEIN APBE"/>
    <property type="match status" value="1"/>
</dbReference>
<evidence type="ECO:0000313" key="12">
    <source>
        <dbReference type="EMBL" id="GAA4329541.1"/>
    </source>
</evidence>
<dbReference type="InterPro" id="IPR024932">
    <property type="entry name" value="ApbE"/>
</dbReference>
<accession>A0ABP8GTA5</accession>
<dbReference type="Proteomes" id="UP001500582">
    <property type="component" value="Unassembled WGS sequence"/>
</dbReference>
<dbReference type="PANTHER" id="PTHR30040:SF2">
    <property type="entry name" value="FAD:PROTEIN FMN TRANSFERASE"/>
    <property type="match status" value="1"/>
</dbReference>
<evidence type="ECO:0000256" key="7">
    <source>
        <dbReference type="ARBA" id="ARBA00022827"/>
    </source>
</evidence>
<proteinExistence type="inferred from homology"/>
<comment type="caution">
    <text evidence="12">The sequence shown here is derived from an EMBL/GenBank/DDBJ whole genome shotgun (WGS) entry which is preliminary data.</text>
</comment>
<evidence type="ECO:0000256" key="10">
    <source>
        <dbReference type="ARBA" id="ARBA00048540"/>
    </source>
</evidence>
<reference evidence="13" key="1">
    <citation type="journal article" date="2019" name="Int. J. Syst. Evol. Microbiol.">
        <title>The Global Catalogue of Microorganisms (GCM) 10K type strain sequencing project: providing services to taxonomists for standard genome sequencing and annotation.</title>
        <authorList>
            <consortium name="The Broad Institute Genomics Platform"/>
            <consortium name="The Broad Institute Genome Sequencing Center for Infectious Disease"/>
            <person name="Wu L."/>
            <person name="Ma J."/>
        </authorList>
    </citation>
    <scope>NUCLEOTIDE SEQUENCE [LARGE SCALE GENOMIC DNA]</scope>
    <source>
        <strain evidence="13">JCM 17705</strain>
    </source>
</reference>
<comment type="cofactor">
    <cofactor evidence="1">
        <name>Mg(2+)</name>
        <dbReference type="ChEBI" id="CHEBI:18420"/>
    </cofactor>
</comment>
<dbReference type="Gene3D" id="3.10.520.10">
    <property type="entry name" value="ApbE-like domains"/>
    <property type="match status" value="1"/>
</dbReference>
<evidence type="ECO:0000256" key="3">
    <source>
        <dbReference type="ARBA" id="ARBA00016337"/>
    </source>
</evidence>
<dbReference type="Pfam" id="PF02424">
    <property type="entry name" value="ApbE"/>
    <property type="match status" value="1"/>
</dbReference>
<sequence length="301" mass="32576">MLAIKTLVNNHNNLTVYRHTAMLMGNNFEISIVGSNPAWAAEHIESAIREINRVEKLLSTFGDDSNINLINRNAGVEPVKVNAEIFRLVQRAVEISELTYGAFDITYSTSDKPARPVNYKSIVLDAAKQTVFLTQQGMRISFAATSKGYAADKAKVMLQMQGVSGGVINAGGDLLTWGLQPDNEPWTIGTADPEQEGRPYADIEISNMAVATSVNTDKYAVIDSKRIPGAIDPKNGFEVSAIKSVSIISPTAELSDAMATPVLSIGINAGMYLINQLNQLACIIIDDHNRVYTSKGVSVSK</sequence>
<name>A0ABP8GTA5_9SPHI</name>
<evidence type="ECO:0000256" key="11">
    <source>
        <dbReference type="PIRNR" id="PIRNR006268"/>
    </source>
</evidence>
<evidence type="ECO:0000256" key="8">
    <source>
        <dbReference type="ARBA" id="ARBA00022842"/>
    </source>
</evidence>
<gene>
    <name evidence="12" type="ORF">GCM10023149_34280</name>
</gene>
<evidence type="ECO:0000256" key="2">
    <source>
        <dbReference type="ARBA" id="ARBA00011955"/>
    </source>
</evidence>
<dbReference type="InterPro" id="IPR003374">
    <property type="entry name" value="ApbE-like_sf"/>
</dbReference>